<dbReference type="InterPro" id="IPR029021">
    <property type="entry name" value="Prot-tyrosine_phosphatase-like"/>
</dbReference>
<dbReference type="InterPro" id="IPR000387">
    <property type="entry name" value="Tyr_Pase_dom"/>
</dbReference>
<accession>A0A563W532</accession>
<keyword evidence="3" id="KW-1185">Reference proteome</keyword>
<dbReference type="RefSeq" id="WP_144868323.1">
    <property type="nucleotide sequence ID" value="NZ_LR213849.1"/>
</dbReference>
<dbReference type="EMBL" id="CAACVJ010000701">
    <property type="protein sequence ID" value="VEP18819.1"/>
    <property type="molecule type" value="Genomic_DNA"/>
</dbReference>
<organism evidence="2 3">
    <name type="scientific">Hyella patelloides LEGE 07179</name>
    <dbReference type="NCBI Taxonomy" id="945734"/>
    <lineage>
        <taxon>Bacteria</taxon>
        <taxon>Bacillati</taxon>
        <taxon>Cyanobacteriota</taxon>
        <taxon>Cyanophyceae</taxon>
        <taxon>Pleurocapsales</taxon>
        <taxon>Hyellaceae</taxon>
        <taxon>Hyella</taxon>
    </lineage>
</organism>
<dbReference type="Proteomes" id="UP000320055">
    <property type="component" value="Unassembled WGS sequence"/>
</dbReference>
<proteinExistence type="predicted"/>
<evidence type="ECO:0000313" key="2">
    <source>
        <dbReference type="EMBL" id="VEP18819.1"/>
    </source>
</evidence>
<sequence>MYKFAAAEHHESFIYGAAKPKYRQKAVEQWIKFLQGQKIEKVCCLLQSECLNRYEVDLLKTYREKFGKKCVLWQSLQDFQIPQSQVLIESIIPFLISADEQRQKIVVHCSGGIGRTGIVLAAWLVSRRGFSNQDAIFAVKQNKRNPDEAVIAALFRCQNPHRARRKLDCLLNDCRNAFY</sequence>
<gene>
    <name evidence="2" type="ORF">H1P_920015</name>
</gene>
<dbReference type="Pfam" id="PF00782">
    <property type="entry name" value="DSPc"/>
    <property type="match status" value="1"/>
</dbReference>
<feature type="domain" description="Tyrosine specific protein phosphatases" evidence="1">
    <location>
        <begin position="89"/>
        <end position="143"/>
    </location>
</feature>
<name>A0A563W532_9CYAN</name>
<evidence type="ECO:0000313" key="3">
    <source>
        <dbReference type="Proteomes" id="UP000320055"/>
    </source>
</evidence>
<protein>
    <submittedName>
        <fullName evidence="2">Dual specificity protein phosphatase</fullName>
    </submittedName>
</protein>
<evidence type="ECO:0000259" key="1">
    <source>
        <dbReference type="PROSITE" id="PS50056"/>
    </source>
</evidence>
<dbReference type="InterPro" id="IPR016130">
    <property type="entry name" value="Tyr_Pase_AS"/>
</dbReference>
<dbReference type="PROSITE" id="PS50056">
    <property type="entry name" value="TYR_PHOSPHATASE_2"/>
    <property type="match status" value="1"/>
</dbReference>
<dbReference type="PROSITE" id="PS00383">
    <property type="entry name" value="TYR_PHOSPHATASE_1"/>
    <property type="match status" value="1"/>
</dbReference>
<reference evidence="2 3" key="1">
    <citation type="submission" date="2019-01" db="EMBL/GenBank/DDBJ databases">
        <authorList>
            <person name="Brito A."/>
        </authorList>
    </citation>
    <scope>NUCLEOTIDE SEQUENCE [LARGE SCALE GENOMIC DNA]</scope>
    <source>
        <strain evidence="2">1</strain>
    </source>
</reference>
<dbReference type="InterPro" id="IPR000340">
    <property type="entry name" value="Dual-sp_phosphatase_cat-dom"/>
</dbReference>
<dbReference type="AlphaFoldDB" id="A0A563W532"/>
<dbReference type="Gene3D" id="3.90.190.10">
    <property type="entry name" value="Protein tyrosine phosphatase superfamily"/>
    <property type="match status" value="1"/>
</dbReference>
<dbReference type="SUPFAM" id="SSF52799">
    <property type="entry name" value="(Phosphotyrosine protein) phosphatases II"/>
    <property type="match status" value="1"/>
</dbReference>
<dbReference type="OrthoDB" id="9806482at2"/>